<dbReference type="SMART" id="SM00647">
    <property type="entry name" value="IBR"/>
    <property type="match status" value="2"/>
</dbReference>
<dbReference type="CDD" id="cd20335">
    <property type="entry name" value="BRcat_RBR"/>
    <property type="match status" value="1"/>
</dbReference>
<organism evidence="11 12">
    <name type="scientific">Plectus sambesii</name>
    <dbReference type="NCBI Taxonomy" id="2011161"/>
    <lineage>
        <taxon>Eukaryota</taxon>
        <taxon>Metazoa</taxon>
        <taxon>Ecdysozoa</taxon>
        <taxon>Nematoda</taxon>
        <taxon>Chromadorea</taxon>
        <taxon>Plectida</taxon>
        <taxon>Plectina</taxon>
        <taxon>Plectoidea</taxon>
        <taxon>Plectidae</taxon>
        <taxon>Plectus</taxon>
    </lineage>
</organism>
<dbReference type="Pfam" id="PF01485">
    <property type="entry name" value="IBR"/>
    <property type="match status" value="1"/>
</dbReference>
<keyword evidence="11" id="KW-1185">Reference proteome</keyword>
<evidence type="ECO:0000313" key="12">
    <source>
        <dbReference type="WBParaSite" id="PSAMB.scaffold99size80234.g1873.t1"/>
    </source>
</evidence>
<evidence type="ECO:0000256" key="4">
    <source>
        <dbReference type="ARBA" id="ARBA00022723"/>
    </source>
</evidence>
<evidence type="ECO:0000256" key="3">
    <source>
        <dbReference type="ARBA" id="ARBA00022679"/>
    </source>
</evidence>
<dbReference type="SUPFAM" id="SSF57850">
    <property type="entry name" value="RING/U-box"/>
    <property type="match status" value="3"/>
</dbReference>
<dbReference type="Pfam" id="PF22191">
    <property type="entry name" value="IBR_1"/>
    <property type="match status" value="1"/>
</dbReference>
<dbReference type="InterPro" id="IPR044066">
    <property type="entry name" value="TRIAD_supradom"/>
</dbReference>
<dbReference type="InterPro" id="IPR002867">
    <property type="entry name" value="IBR_dom"/>
</dbReference>
<keyword evidence="3" id="KW-0808">Transferase</keyword>
<dbReference type="AlphaFoldDB" id="A0A914XTW5"/>
<keyword evidence="8" id="KW-0862">Zinc</keyword>
<evidence type="ECO:0000256" key="8">
    <source>
        <dbReference type="ARBA" id="ARBA00022833"/>
    </source>
</evidence>
<feature type="domain" description="RING-type" evidence="10">
    <location>
        <begin position="599"/>
        <end position="813"/>
    </location>
</feature>
<evidence type="ECO:0000256" key="6">
    <source>
        <dbReference type="ARBA" id="ARBA00022771"/>
    </source>
</evidence>
<keyword evidence="7" id="KW-0833">Ubl conjugation pathway</keyword>
<protein>
    <recommendedName>
        <fullName evidence="2">RBR-type E3 ubiquitin transferase</fullName>
        <ecNumber evidence="2">2.3.2.31</ecNumber>
    </recommendedName>
</protein>
<feature type="compositionally biased region" description="Low complexity" evidence="9">
    <location>
        <begin position="196"/>
        <end position="206"/>
    </location>
</feature>
<dbReference type="EC" id="2.3.2.31" evidence="2"/>
<proteinExistence type="predicted"/>
<feature type="compositionally biased region" description="Basic residues" evidence="9">
    <location>
        <begin position="185"/>
        <end position="195"/>
    </location>
</feature>
<dbReference type="PROSITE" id="PS51873">
    <property type="entry name" value="TRIAD"/>
    <property type="match status" value="1"/>
</dbReference>
<reference evidence="12" key="1">
    <citation type="submission" date="2022-11" db="UniProtKB">
        <authorList>
            <consortium name="WormBaseParasite"/>
        </authorList>
    </citation>
    <scope>IDENTIFICATION</scope>
</reference>
<evidence type="ECO:0000259" key="10">
    <source>
        <dbReference type="PROSITE" id="PS51873"/>
    </source>
</evidence>
<feature type="region of interest" description="Disordered" evidence="9">
    <location>
        <begin position="183"/>
        <end position="206"/>
    </location>
</feature>
<dbReference type="InterPro" id="IPR013083">
    <property type="entry name" value="Znf_RING/FYVE/PHD"/>
</dbReference>
<evidence type="ECO:0000256" key="1">
    <source>
        <dbReference type="ARBA" id="ARBA00001798"/>
    </source>
</evidence>
<keyword evidence="5" id="KW-0677">Repeat</keyword>
<dbReference type="Gene3D" id="3.30.40.10">
    <property type="entry name" value="Zinc/RING finger domain, C3HC4 (zinc finger)"/>
    <property type="match status" value="1"/>
</dbReference>
<accession>A0A914XTW5</accession>
<sequence>MPEDRDIADLLCEKPSQCGGSRIMKVRNSKRQVRPNLVYKNVVGAEWDDIIHRYVPRADGLVRRIEQLQPHRALEAAGPVPLRSFAVPYSLDKLRRWETVQRFRDGIESLQDQSIGLTVSGLELHVSPFRQYQIPSLNIKEATGSNKTDIRARAYHSVDKSGKPVHRVANQLTANIASLTEKAMPPRRKRGRRNRNQQQHTAAVEGENEAAVGVTNTDGETKKKTKGDWERPAHVRYVFVSEHPSRKLYDKHPLNRGHINGKQLEMFMRRKRADIQRDVFEATDEYFDEAEENVSSATPQPCFAPPETSFISARLEDFVVAKKSKQPKNKKTSKLPFDAAYDRWLLRGTSVEAASSSGYASDADQDFENQVQTPVRVRDQVLPMQQVEILLPEEDIQPEALRAAYKDAYFECATLPRRFVLNVSDTVRSVMNISHGADVVKTKNIQVFVVFEMQKTTQHDLKKMTLEDFDDDVGPMARIRVWLNVLLNNHAGVIISLEKCYDSEMDLNEFLKSIVVHIGTLSINAFPCNAQTDLPLRIRKPSLVMGLLPRSLLPTTSCLKNGQVSKVALSESHMVPKIQRQTTVVAAYHSNACSLFDYLYQECAVCFADDFDLQGMALASCDHFFCSQCWIDHAVQALDAGLVPIKCMEPDCKSTVDYDTAISLLPFALCERYADQLSERHLLSNFKNWRYCRNDRCDRVIRILGQGHVGVIACDCGETFCGQCGDAVHFPASCKQAQIYTNALSESGDDKITPYASADDERRVKVKRCPSCSTPMEKNQGCNHMQCRCGAEFCWECQQPWSGGRHYSCTDMDRGFETIALRDVLVRNKSGMSYVIYDQCAALRRSTFSPNIQPIRERCAKLGIDKKSANDYIQFHIEITHLLEFTIAFVYFASQGRTKQERRARRPQLQGVLSVADRVAFLLQRWQQALDAGQKDIIDSILQRAKIISGDLARMAARYSIAL</sequence>
<dbReference type="GO" id="GO:0016567">
    <property type="term" value="P:protein ubiquitination"/>
    <property type="evidence" value="ECO:0007669"/>
    <property type="project" value="InterPro"/>
</dbReference>
<dbReference type="GO" id="GO:0008270">
    <property type="term" value="F:zinc ion binding"/>
    <property type="evidence" value="ECO:0007669"/>
    <property type="project" value="UniProtKB-KW"/>
</dbReference>
<evidence type="ECO:0000256" key="5">
    <source>
        <dbReference type="ARBA" id="ARBA00022737"/>
    </source>
</evidence>
<keyword evidence="4" id="KW-0479">Metal-binding</keyword>
<dbReference type="GO" id="GO:0061630">
    <property type="term" value="F:ubiquitin protein ligase activity"/>
    <property type="evidence" value="ECO:0007669"/>
    <property type="project" value="UniProtKB-EC"/>
</dbReference>
<dbReference type="WBParaSite" id="PSAMB.scaffold99size80234.g1873.t1">
    <property type="protein sequence ID" value="PSAMB.scaffold99size80234.g1873.t1"/>
    <property type="gene ID" value="PSAMB.scaffold99size80234.g1873"/>
</dbReference>
<evidence type="ECO:0000256" key="9">
    <source>
        <dbReference type="SAM" id="MobiDB-lite"/>
    </source>
</evidence>
<evidence type="ECO:0000256" key="7">
    <source>
        <dbReference type="ARBA" id="ARBA00022786"/>
    </source>
</evidence>
<dbReference type="Gene3D" id="1.20.120.1750">
    <property type="match status" value="1"/>
</dbReference>
<dbReference type="Proteomes" id="UP000887566">
    <property type="component" value="Unplaced"/>
</dbReference>
<comment type="catalytic activity">
    <reaction evidence="1">
        <text>[E2 ubiquitin-conjugating enzyme]-S-ubiquitinyl-L-cysteine + [acceptor protein]-L-lysine = [E2 ubiquitin-conjugating enzyme]-L-cysteine + [acceptor protein]-N(6)-ubiquitinyl-L-lysine.</text>
        <dbReference type="EC" id="2.3.2.31"/>
    </reaction>
</comment>
<keyword evidence="6" id="KW-0863">Zinc-finger</keyword>
<evidence type="ECO:0000313" key="11">
    <source>
        <dbReference type="Proteomes" id="UP000887566"/>
    </source>
</evidence>
<name>A0A914XTW5_9BILA</name>
<dbReference type="InterPro" id="IPR031127">
    <property type="entry name" value="E3_UB_ligase_RBR"/>
</dbReference>
<evidence type="ECO:0000256" key="2">
    <source>
        <dbReference type="ARBA" id="ARBA00012251"/>
    </source>
</evidence>
<dbReference type="PANTHER" id="PTHR11685">
    <property type="entry name" value="RBR FAMILY RING FINGER AND IBR DOMAIN-CONTAINING"/>
    <property type="match status" value="1"/>
</dbReference>